<keyword evidence="6 11" id="KW-0129">CBS domain</keyword>
<keyword evidence="4 10" id="KW-0028">Amino-acid biosynthesis</keyword>
<dbReference type="GO" id="GO:0009086">
    <property type="term" value="P:methionine biosynthetic process"/>
    <property type="evidence" value="ECO:0007669"/>
    <property type="project" value="UniProtKB-UniRule"/>
</dbReference>
<reference evidence="13 14" key="1">
    <citation type="journal article" date="2016" name="Sci. Rep.">
        <title>Metabolic traits of an uncultured archaeal lineage -MSBL1- from brine pools of the Red Sea.</title>
        <authorList>
            <person name="Mwirichia R."/>
            <person name="Alam I."/>
            <person name="Rashid M."/>
            <person name="Vinu M."/>
            <person name="Ba-Alawi W."/>
            <person name="Anthony Kamau A."/>
            <person name="Kamanda Ngugi D."/>
            <person name="Goker M."/>
            <person name="Klenk H.P."/>
            <person name="Bajic V."/>
            <person name="Stingl U."/>
        </authorList>
    </citation>
    <scope>NUCLEOTIDE SEQUENCE [LARGE SCALE GENOMIC DNA]</scope>
    <source>
        <strain evidence="13">SCGC-AAA259E19</strain>
    </source>
</reference>
<organism evidence="13 14">
    <name type="scientific">candidate division MSBL1 archaeon SCGC-AAA259E19</name>
    <dbReference type="NCBI Taxonomy" id="1698264"/>
    <lineage>
        <taxon>Archaea</taxon>
        <taxon>Methanobacteriati</taxon>
        <taxon>Methanobacteriota</taxon>
        <taxon>candidate division MSBL1</taxon>
    </lineage>
</organism>
<comment type="caution">
    <text evidence="10">Lacks conserved residue(s) required for the propagation of feature annotation.</text>
</comment>
<dbReference type="Pfam" id="PF00561">
    <property type="entry name" value="Abhydrolase_1"/>
    <property type="match status" value="1"/>
</dbReference>
<dbReference type="FunFam" id="1.10.1740.110:FF:000001">
    <property type="entry name" value="Homoserine O-acetyltransferase"/>
    <property type="match status" value="1"/>
</dbReference>
<dbReference type="GO" id="GO:0009092">
    <property type="term" value="P:homoserine metabolic process"/>
    <property type="evidence" value="ECO:0007669"/>
    <property type="project" value="TreeGrafter"/>
</dbReference>
<evidence type="ECO:0000313" key="14">
    <source>
        <dbReference type="Proteomes" id="UP000070284"/>
    </source>
</evidence>
<evidence type="ECO:0000256" key="2">
    <source>
        <dbReference type="ARBA" id="ARBA00011738"/>
    </source>
</evidence>
<dbReference type="InterPro" id="IPR029058">
    <property type="entry name" value="AB_hydrolase_fold"/>
</dbReference>
<feature type="active site" description="Nucleophile" evidence="10">
    <location>
        <position position="152"/>
    </location>
</feature>
<evidence type="ECO:0000256" key="11">
    <source>
        <dbReference type="PROSITE-ProRule" id="PRU00703"/>
    </source>
</evidence>
<dbReference type="PANTHER" id="PTHR32268">
    <property type="entry name" value="HOMOSERINE O-ACETYLTRANSFERASE"/>
    <property type="match status" value="1"/>
</dbReference>
<dbReference type="Gene3D" id="1.10.1740.110">
    <property type="match status" value="1"/>
</dbReference>
<comment type="subunit">
    <text evidence="2 10">Homodimer.</text>
</comment>
<evidence type="ECO:0000256" key="6">
    <source>
        <dbReference type="ARBA" id="ARBA00023122"/>
    </source>
</evidence>
<dbReference type="PATRIC" id="fig|1698264.3.peg.1176"/>
<feature type="binding site" evidence="10">
    <location>
        <position position="221"/>
    </location>
    <ligand>
        <name>substrate</name>
    </ligand>
</feature>
<feature type="active site" evidence="10">
    <location>
        <position position="317"/>
    </location>
</feature>
<dbReference type="InterPro" id="IPR046342">
    <property type="entry name" value="CBS_dom_sf"/>
</dbReference>
<dbReference type="InterPro" id="IPR000073">
    <property type="entry name" value="AB_hydrolase_1"/>
</dbReference>
<evidence type="ECO:0000256" key="1">
    <source>
        <dbReference type="ARBA" id="ARBA00003082"/>
    </source>
</evidence>
<dbReference type="UniPathway" id="UPA00051">
    <property type="reaction ID" value="UER00074"/>
</dbReference>
<evidence type="ECO:0000259" key="12">
    <source>
        <dbReference type="PROSITE" id="PS51371"/>
    </source>
</evidence>
<comment type="catalytic activity">
    <reaction evidence="9 10">
        <text>L-homoserine + acetyl-CoA = O-acetyl-L-homoserine + CoA</text>
        <dbReference type="Rhea" id="RHEA:13701"/>
        <dbReference type="ChEBI" id="CHEBI:57287"/>
        <dbReference type="ChEBI" id="CHEBI:57288"/>
        <dbReference type="ChEBI" id="CHEBI:57476"/>
        <dbReference type="ChEBI" id="CHEBI:57716"/>
        <dbReference type="EC" id="2.3.1.31"/>
    </reaction>
</comment>
<evidence type="ECO:0000256" key="7">
    <source>
        <dbReference type="ARBA" id="ARBA00023167"/>
    </source>
</evidence>
<dbReference type="Pfam" id="PF00571">
    <property type="entry name" value="CBS"/>
    <property type="match status" value="2"/>
</dbReference>
<proteinExistence type="inferred from homology"/>
<dbReference type="SUPFAM" id="SSF53474">
    <property type="entry name" value="alpha/beta-Hydrolases"/>
    <property type="match status" value="1"/>
</dbReference>
<dbReference type="GO" id="GO:0005737">
    <property type="term" value="C:cytoplasm"/>
    <property type="evidence" value="ECO:0007669"/>
    <property type="project" value="UniProtKB-SubCell"/>
</dbReference>
<dbReference type="PROSITE" id="PS51371">
    <property type="entry name" value="CBS"/>
    <property type="match status" value="2"/>
</dbReference>
<dbReference type="AlphaFoldDB" id="A0A133ULJ1"/>
<dbReference type="NCBIfam" id="NF001209">
    <property type="entry name" value="PRK00175.1"/>
    <property type="match status" value="1"/>
</dbReference>
<evidence type="ECO:0000256" key="9">
    <source>
        <dbReference type="ARBA" id="ARBA00049043"/>
    </source>
</evidence>
<comment type="similarity">
    <text evidence="10">Belongs to the AB hydrolase superfamily. MetX family.</text>
</comment>
<comment type="pathway">
    <text evidence="10">Amino-acid biosynthesis; L-methionine biosynthesis via de novo pathway; O-acetyl-L-homoserine from L-homoserine: step 1/1.</text>
</comment>
<evidence type="ECO:0000256" key="8">
    <source>
        <dbReference type="ARBA" id="ARBA00023315"/>
    </source>
</evidence>
<dbReference type="InterPro" id="IPR000644">
    <property type="entry name" value="CBS_dom"/>
</dbReference>
<feature type="binding site" evidence="10">
    <location>
        <position position="351"/>
    </location>
    <ligand>
        <name>substrate</name>
    </ligand>
</feature>
<dbReference type="SUPFAM" id="SSF54631">
    <property type="entry name" value="CBS-domain pair"/>
    <property type="match status" value="1"/>
</dbReference>
<feature type="domain" description="CBS" evidence="12">
    <location>
        <begin position="376"/>
        <end position="432"/>
    </location>
</feature>
<dbReference type="Gene3D" id="3.10.580.10">
    <property type="entry name" value="CBS-domain"/>
    <property type="match status" value="1"/>
</dbReference>
<evidence type="ECO:0000256" key="5">
    <source>
        <dbReference type="ARBA" id="ARBA00022679"/>
    </source>
</evidence>
<accession>A0A133ULJ1</accession>
<sequence>MKEESVGLVETKKHVYQDKIELESGKKFGPIDIVYESYGELNEEKSNAILVCHALTGDAHAAGWHEGDKKPGWWENVIGPGKTLDTEKYFVLCSNVLGGCRGTTGPSSINPETGEPYGLDFPVITVSDMVKVQKILIEHLGIEKLLAVTGGSLGGMQALQWAVSYPDSVRFSIPIATAARSSPQQIAFNEVRRRAVMSDPKWNEGNYYGDEPPRDGLSLARMIGHITFLSDESMRQKFGRRLQDSKEYSFDFSPDFEVESYLHYKGGTFVERFDANSYLYITRAVDYFDLTHEGERTLAEAMEEVESKFLVIAISSDWLYPPYQSKEIVRALKTNDADVTYSEIKSSYGHDAFLLEPGQLKHIVTDFLSQIRVKDIQTDVPVIRADMSIETASEIMIESGYTHLPVSSKTGKLVGIITAWDIAKAVAENLESLKEVMTKEVVTASPEEPINSVTRKMKDHNISALPVTGEADKILGIVTSDTISQLVGRERPVPGIGGPRV</sequence>
<dbReference type="Proteomes" id="UP000070284">
    <property type="component" value="Unassembled WGS sequence"/>
</dbReference>
<evidence type="ECO:0000256" key="10">
    <source>
        <dbReference type="HAMAP-Rule" id="MF_00296"/>
    </source>
</evidence>
<evidence type="ECO:0000313" key="13">
    <source>
        <dbReference type="EMBL" id="KXA94976.1"/>
    </source>
</evidence>
<keyword evidence="5 10" id="KW-0808">Transferase</keyword>
<comment type="caution">
    <text evidence="13">The sequence shown here is derived from an EMBL/GenBank/DDBJ whole genome shotgun (WGS) entry which is preliminary data.</text>
</comment>
<comment type="function">
    <text evidence="1 10">Transfers an acetyl group from acetyl-CoA to L-homoserine, forming acetyl-L-homoserine.</text>
</comment>
<comment type="subcellular location">
    <subcellularLocation>
        <location evidence="10">Cytoplasm</location>
    </subcellularLocation>
</comment>
<feature type="active site" evidence="10">
    <location>
        <position position="350"/>
    </location>
</feature>
<keyword evidence="7 10" id="KW-0486">Methionine biosynthesis</keyword>
<evidence type="ECO:0000256" key="4">
    <source>
        <dbReference type="ARBA" id="ARBA00022605"/>
    </source>
</evidence>
<dbReference type="SMART" id="SM00116">
    <property type="entry name" value="CBS"/>
    <property type="match status" value="2"/>
</dbReference>
<dbReference type="InterPro" id="IPR008220">
    <property type="entry name" value="HAT_MetX-like"/>
</dbReference>
<name>A0A133ULJ1_9EURY</name>
<keyword evidence="3 10" id="KW-0963">Cytoplasm</keyword>
<gene>
    <name evidence="10" type="primary">metXA</name>
    <name evidence="13" type="ORF">AKJ65_02930</name>
</gene>
<evidence type="ECO:0000256" key="3">
    <source>
        <dbReference type="ARBA" id="ARBA00022490"/>
    </source>
</evidence>
<keyword evidence="8 10" id="KW-0012">Acyltransferase</keyword>
<protein>
    <recommendedName>
        <fullName evidence="10">Homoserine O-acetyltransferase</fullName>
        <shortName evidence="10">HAT</shortName>
        <ecNumber evidence="10">2.3.1.31</ecNumber>
    </recommendedName>
    <alternativeName>
        <fullName evidence="10">Homoserine transacetylase</fullName>
        <shortName evidence="10">HTA</shortName>
    </alternativeName>
</protein>
<dbReference type="GO" id="GO:0004414">
    <property type="term" value="F:homoserine O-acetyltransferase activity"/>
    <property type="evidence" value="ECO:0007669"/>
    <property type="project" value="UniProtKB-UniRule"/>
</dbReference>
<dbReference type="NCBIfam" id="TIGR01392">
    <property type="entry name" value="homoserO_Ac_trn"/>
    <property type="match status" value="1"/>
</dbReference>
<dbReference type="PANTHER" id="PTHR32268:SF11">
    <property type="entry name" value="HOMOSERINE O-ACETYLTRANSFERASE"/>
    <property type="match status" value="1"/>
</dbReference>
<keyword evidence="14" id="KW-1185">Reference proteome</keyword>
<dbReference type="EC" id="2.3.1.31" evidence="10"/>
<dbReference type="HAMAP" id="MF_00296">
    <property type="entry name" value="MetX_acyltransf"/>
    <property type="match status" value="1"/>
</dbReference>
<dbReference type="EMBL" id="LHXO01000030">
    <property type="protein sequence ID" value="KXA94976.1"/>
    <property type="molecule type" value="Genomic_DNA"/>
</dbReference>
<feature type="domain" description="CBS" evidence="12">
    <location>
        <begin position="437"/>
        <end position="493"/>
    </location>
</feature>
<dbReference type="Gene3D" id="3.40.50.1820">
    <property type="entry name" value="alpha/beta hydrolase"/>
    <property type="match status" value="1"/>
</dbReference>